<gene>
    <name evidence="3" type="ORF">FTO68_11355</name>
</gene>
<comment type="caution">
    <text evidence="3">The sequence shown here is derived from an EMBL/GenBank/DDBJ whole genome shotgun (WGS) entry which is preliminary data.</text>
</comment>
<keyword evidence="4" id="KW-1185">Reference proteome</keyword>
<evidence type="ECO:0000313" key="4">
    <source>
        <dbReference type="Proteomes" id="UP001524383"/>
    </source>
</evidence>
<dbReference type="EMBL" id="VOTZ01000041">
    <property type="protein sequence ID" value="MCQ1539571.1"/>
    <property type="molecule type" value="Genomic_DNA"/>
</dbReference>
<keyword evidence="1" id="KW-1133">Transmembrane helix</keyword>
<dbReference type="InterPro" id="IPR050491">
    <property type="entry name" value="AmpC-like"/>
</dbReference>
<feature type="transmembrane region" description="Helical" evidence="1">
    <location>
        <begin position="586"/>
        <end position="609"/>
    </location>
</feature>
<keyword evidence="1" id="KW-0812">Transmembrane</keyword>
<accession>A0ABD4TL60</accession>
<feature type="transmembrane region" description="Helical" evidence="1">
    <location>
        <begin position="545"/>
        <end position="566"/>
    </location>
</feature>
<feature type="domain" description="Beta-lactamase-related" evidence="2">
    <location>
        <begin position="54"/>
        <end position="369"/>
    </location>
</feature>
<sequence length="647" mass="71996">MNVRWIFFFLLIICLALIPQAVCADELSFRQTGPTDPDEVEAFLDLIMPANLALYNVPGATVAVVKDGELVIAKGYGYSDLEKRVPVDADQTLFRIGSITKLFTWTAVMQLQSEGRIDLDTDINQYLKDFSVPDTYPGKPITMRHLMTHTAGFEECCVMMEVENVDDLITFREYCAGYMPARINPPGTITSYSNYGTTLAAVVVEDITGIPFEEYLDEQIIIPLGMDSTSIREDLPSERAERLSNGYIFGKQNQAAQDSIFTISPAGSISSTAPDMAAFLAMHMKGGSLNDAIILPRDTAELMHAEAFTNDPRGSGVCLGFYEMHVNNRRLIGHGGDTNTFHSLLIFMPTEQAGFFVSYNSVGGGAARNELLRAFMNHYYPAEEVAIPDPDPSNTALLQQYAGTYETNRRNFAHFEKYIVKRSPVVISVSDDGTLLMDYGGTIREYYMIEPDIFALPDGDPQGTGNLIFHFGSSERVEYFVFSNVPIFAFDRLAWYDTPAFLENVVNIAGTILATVLLWPLLALFRRSYAIPKQAMPRPARIARWIAGASAVSLLGFVFLIVPKIIDDKVLVQTYMTSPVPPFEFTLALTVPVISLLLTLLTAGFAAIAWKEGYWSRLHRIHYTAVAAAAVAMLWWIVSWNLWVFSL</sequence>
<dbReference type="SUPFAM" id="SSF56601">
    <property type="entry name" value="beta-lactamase/transpeptidase-like"/>
    <property type="match status" value="1"/>
</dbReference>
<protein>
    <submittedName>
        <fullName evidence="3">Beta-lactamase family protein</fullName>
    </submittedName>
</protein>
<dbReference type="PANTHER" id="PTHR46825:SF9">
    <property type="entry name" value="BETA-LACTAMASE-RELATED DOMAIN-CONTAINING PROTEIN"/>
    <property type="match status" value="1"/>
</dbReference>
<dbReference type="Pfam" id="PF00144">
    <property type="entry name" value="Beta-lactamase"/>
    <property type="match status" value="1"/>
</dbReference>
<keyword evidence="1" id="KW-0472">Membrane</keyword>
<dbReference type="RefSeq" id="WP_255333543.1">
    <property type="nucleotide sequence ID" value="NZ_VOTZ01000041.1"/>
</dbReference>
<dbReference type="InterPro" id="IPR001466">
    <property type="entry name" value="Beta-lactam-related"/>
</dbReference>
<feature type="transmembrane region" description="Helical" evidence="1">
    <location>
        <begin position="505"/>
        <end position="525"/>
    </location>
</feature>
<dbReference type="Gene3D" id="3.40.710.10">
    <property type="entry name" value="DD-peptidase/beta-lactamase superfamily"/>
    <property type="match status" value="1"/>
</dbReference>
<reference evidence="3 4" key="1">
    <citation type="submission" date="2019-08" db="EMBL/GenBank/DDBJ databases">
        <authorList>
            <person name="Chen S.-C."/>
            <person name="Lai M.-C."/>
            <person name="You Y.-T."/>
        </authorList>
    </citation>
    <scope>NUCLEOTIDE SEQUENCE [LARGE SCALE GENOMIC DNA]</scope>
    <source>
        <strain evidence="3 4">P2F9704a</strain>
    </source>
</reference>
<dbReference type="Proteomes" id="UP001524383">
    <property type="component" value="Unassembled WGS sequence"/>
</dbReference>
<proteinExistence type="predicted"/>
<feature type="transmembrane region" description="Helical" evidence="1">
    <location>
        <begin position="621"/>
        <end position="643"/>
    </location>
</feature>
<name>A0ABD4TL60_9EURY</name>
<evidence type="ECO:0000256" key="1">
    <source>
        <dbReference type="SAM" id="Phobius"/>
    </source>
</evidence>
<dbReference type="InterPro" id="IPR012338">
    <property type="entry name" value="Beta-lactam/transpept-like"/>
</dbReference>
<organism evidence="3 4">
    <name type="scientific">Methanocalculus taiwanensis</name>
    <dbReference type="NCBI Taxonomy" id="106207"/>
    <lineage>
        <taxon>Archaea</taxon>
        <taxon>Methanobacteriati</taxon>
        <taxon>Methanobacteriota</taxon>
        <taxon>Stenosarchaea group</taxon>
        <taxon>Methanomicrobia</taxon>
        <taxon>Methanomicrobiales</taxon>
        <taxon>Methanocalculaceae</taxon>
        <taxon>Methanocalculus</taxon>
    </lineage>
</organism>
<dbReference type="AlphaFoldDB" id="A0ABD4TL60"/>
<evidence type="ECO:0000259" key="2">
    <source>
        <dbReference type="Pfam" id="PF00144"/>
    </source>
</evidence>
<evidence type="ECO:0000313" key="3">
    <source>
        <dbReference type="EMBL" id="MCQ1539571.1"/>
    </source>
</evidence>
<dbReference type="PANTHER" id="PTHR46825">
    <property type="entry name" value="D-ALANYL-D-ALANINE-CARBOXYPEPTIDASE/ENDOPEPTIDASE AMPH"/>
    <property type="match status" value="1"/>
</dbReference>